<dbReference type="RefSeq" id="WP_179239418.1">
    <property type="nucleotide sequence ID" value="NZ_JACBNQ010000026.1"/>
</dbReference>
<evidence type="ECO:0000256" key="6">
    <source>
        <dbReference type="SAM" id="Phobius"/>
    </source>
</evidence>
<evidence type="ECO:0000313" key="7">
    <source>
        <dbReference type="EMBL" id="NYB75699.1"/>
    </source>
</evidence>
<comment type="subcellular location">
    <subcellularLocation>
        <location evidence="1">Cell membrane</location>
        <topology evidence="1">Multi-pass membrane protein</topology>
    </subcellularLocation>
</comment>
<dbReference type="EMBL" id="JACBNQ010000026">
    <property type="protein sequence ID" value="NYB75699.1"/>
    <property type="molecule type" value="Genomic_DNA"/>
</dbReference>
<name>A0A974GXK4_SEDHY</name>
<dbReference type="InterPro" id="IPR043428">
    <property type="entry name" value="LivM-like"/>
</dbReference>
<keyword evidence="2" id="KW-1003">Cell membrane</keyword>
<feature type="transmembrane region" description="Helical" evidence="6">
    <location>
        <begin position="292"/>
        <end position="311"/>
    </location>
</feature>
<feature type="transmembrane region" description="Helical" evidence="6">
    <location>
        <begin position="166"/>
        <end position="183"/>
    </location>
</feature>
<feature type="transmembrane region" description="Helical" evidence="6">
    <location>
        <begin position="257"/>
        <end position="280"/>
    </location>
</feature>
<evidence type="ECO:0000256" key="1">
    <source>
        <dbReference type="ARBA" id="ARBA00004651"/>
    </source>
</evidence>
<evidence type="ECO:0000256" key="3">
    <source>
        <dbReference type="ARBA" id="ARBA00022692"/>
    </source>
</evidence>
<comment type="caution">
    <text evidence="7">The sequence shown here is derived from an EMBL/GenBank/DDBJ whole genome shotgun (WGS) entry which is preliminary data.</text>
</comment>
<feature type="transmembrane region" description="Helical" evidence="6">
    <location>
        <begin position="217"/>
        <end position="237"/>
    </location>
</feature>
<evidence type="ECO:0000256" key="4">
    <source>
        <dbReference type="ARBA" id="ARBA00022989"/>
    </source>
</evidence>
<feature type="transmembrane region" description="Helical" evidence="6">
    <location>
        <begin position="12"/>
        <end position="30"/>
    </location>
</feature>
<protein>
    <submittedName>
        <fullName evidence="7">Branched-chain amino acid ABC transporter permease</fullName>
    </submittedName>
</protein>
<gene>
    <name evidence="7" type="ORF">HZF24_16240</name>
</gene>
<evidence type="ECO:0000256" key="2">
    <source>
        <dbReference type="ARBA" id="ARBA00022475"/>
    </source>
</evidence>
<dbReference type="InterPro" id="IPR001851">
    <property type="entry name" value="ABC_transp_permease"/>
</dbReference>
<dbReference type="GO" id="GO:0015658">
    <property type="term" value="F:branched-chain amino acid transmembrane transporter activity"/>
    <property type="evidence" value="ECO:0007669"/>
    <property type="project" value="InterPro"/>
</dbReference>
<proteinExistence type="predicted"/>
<dbReference type="AlphaFoldDB" id="A0A974GXK4"/>
<organism evidence="7 8">
    <name type="scientific">Sedimentibacter hydroxybenzoicus DSM 7310</name>
    <dbReference type="NCBI Taxonomy" id="1123245"/>
    <lineage>
        <taxon>Bacteria</taxon>
        <taxon>Bacillati</taxon>
        <taxon>Bacillota</taxon>
        <taxon>Tissierellia</taxon>
        <taxon>Sedimentibacter</taxon>
    </lineage>
</organism>
<keyword evidence="8" id="KW-1185">Reference proteome</keyword>
<reference evidence="7" key="1">
    <citation type="submission" date="2020-07" db="EMBL/GenBank/DDBJ databases">
        <title>Genomic analysis of a strain of Sedimentibacter Hydroxybenzoicus DSM7310.</title>
        <authorList>
            <person name="Ma S."/>
        </authorList>
    </citation>
    <scope>NUCLEOTIDE SEQUENCE</scope>
    <source>
        <strain evidence="7">DSM 7310</strain>
    </source>
</reference>
<evidence type="ECO:0000313" key="8">
    <source>
        <dbReference type="Proteomes" id="UP000611629"/>
    </source>
</evidence>
<dbReference type="Proteomes" id="UP000611629">
    <property type="component" value="Unassembled WGS sequence"/>
</dbReference>
<feature type="transmembrane region" description="Helical" evidence="6">
    <location>
        <begin position="64"/>
        <end position="84"/>
    </location>
</feature>
<dbReference type="CDD" id="cd06581">
    <property type="entry name" value="TM_PBP1_LivM_like"/>
    <property type="match status" value="1"/>
</dbReference>
<accession>A0A974GXK4</accession>
<feature type="transmembrane region" description="Helical" evidence="6">
    <location>
        <begin position="90"/>
        <end position="111"/>
    </location>
</feature>
<dbReference type="Pfam" id="PF02653">
    <property type="entry name" value="BPD_transp_2"/>
    <property type="match status" value="1"/>
</dbReference>
<dbReference type="GO" id="GO:0005886">
    <property type="term" value="C:plasma membrane"/>
    <property type="evidence" value="ECO:0007669"/>
    <property type="project" value="UniProtKB-SubCell"/>
</dbReference>
<evidence type="ECO:0000256" key="5">
    <source>
        <dbReference type="ARBA" id="ARBA00023136"/>
    </source>
</evidence>
<dbReference type="PANTHER" id="PTHR30482">
    <property type="entry name" value="HIGH-AFFINITY BRANCHED-CHAIN AMINO ACID TRANSPORT SYSTEM PERMEASE"/>
    <property type="match status" value="1"/>
</dbReference>
<keyword evidence="3 6" id="KW-0812">Transmembrane</keyword>
<keyword evidence="5 6" id="KW-0472">Membrane</keyword>
<sequence>MKSLREHIQRDFSKNVIIALSVLLIALLIFPKFSSYTMLNLLTRIFVISVFAMSYDILRGYMGFINLGHAVYFGGGAYVAGILYNKLGTTIPVFILSIAVVVLYSVICALVMGKLSFKKGTSVFAAAMLTLALAEVVRNIAESWRDVTNGTDGLIFKVPSILSNRIFFYYFSLIFLIVMFIILRKFILSPTGRVIIAIRENEQRAEFLGFRIENYKLIAILVSGVSAGLAGLVFGTFNRFANTELLSITYSTNALLYTLIGGTGTLYGGIVGSIVVNVFQNMLLNLRSIHPIFERWLIFLGILYIAVILFMPKGIVGTLRHFIENRKVKSDNEKSSKTEKAPGE</sequence>
<dbReference type="PANTHER" id="PTHR30482:SF17">
    <property type="entry name" value="ABC TRANSPORTER ATP-BINDING PROTEIN"/>
    <property type="match status" value="1"/>
</dbReference>
<keyword evidence="4 6" id="KW-1133">Transmembrane helix</keyword>